<evidence type="ECO:0000259" key="2">
    <source>
        <dbReference type="PROSITE" id="PS50994"/>
    </source>
</evidence>
<dbReference type="InterPro" id="IPR036397">
    <property type="entry name" value="RNaseH_sf"/>
</dbReference>
<evidence type="ECO:0000313" key="3">
    <source>
        <dbReference type="EMBL" id="CAK1591364.1"/>
    </source>
</evidence>
<sequence>MKEIARSYFWWPDMDKEIEIITKNCIICLQNHKNPEKTKLTVWPQPPTVWHRIHADFLGPLYSKMFLVIIDAYSKWPEAYIMNKITAQKTIEVFKSIFVRYGYPLHLVTDNGPTWTSEEFKNFCKIVGVNQTFTPTYYPPTNGLAERFVESFKSHVVKIVESGHTVEYACNLFLFDYRNTVHKTTGKSPAKLMFGRELRCRFSLLRPNPVVDKIDTEQVKLIINSKNNFKTFTTGEKVMVRDHRKNKNKWSLGKIIEVLIPGVTYMVEVDGLYWKRHVNQLLECGETIE</sequence>
<dbReference type="PANTHER" id="PTHR37984:SF5">
    <property type="entry name" value="PROTEIN NYNRIN-LIKE"/>
    <property type="match status" value="1"/>
</dbReference>
<evidence type="ECO:0000256" key="1">
    <source>
        <dbReference type="ARBA" id="ARBA00012493"/>
    </source>
</evidence>
<dbReference type="PROSITE" id="PS50994">
    <property type="entry name" value="INTEGRASE"/>
    <property type="match status" value="1"/>
</dbReference>
<dbReference type="InterPro" id="IPR001584">
    <property type="entry name" value="Integrase_cat-core"/>
</dbReference>
<dbReference type="PANTHER" id="PTHR37984">
    <property type="entry name" value="PROTEIN CBG26694"/>
    <property type="match status" value="1"/>
</dbReference>
<keyword evidence="4" id="KW-1185">Reference proteome</keyword>
<dbReference type="EC" id="2.7.7.49" evidence="1"/>
<dbReference type="InterPro" id="IPR041588">
    <property type="entry name" value="Integrase_H2C2"/>
</dbReference>
<evidence type="ECO:0000313" key="4">
    <source>
        <dbReference type="Proteomes" id="UP001314205"/>
    </source>
</evidence>
<reference evidence="3 4" key="1">
    <citation type="submission" date="2023-11" db="EMBL/GenBank/DDBJ databases">
        <authorList>
            <person name="Hedman E."/>
            <person name="Englund M."/>
            <person name="Stromberg M."/>
            <person name="Nyberg Akerstrom W."/>
            <person name="Nylinder S."/>
            <person name="Jareborg N."/>
            <person name="Kallberg Y."/>
            <person name="Kronander E."/>
        </authorList>
    </citation>
    <scope>NUCLEOTIDE SEQUENCE [LARGE SCALE GENOMIC DNA]</scope>
</reference>
<dbReference type="GO" id="GO:0003964">
    <property type="term" value="F:RNA-directed DNA polymerase activity"/>
    <property type="evidence" value="ECO:0007669"/>
    <property type="project" value="UniProtKB-EC"/>
</dbReference>
<dbReference type="InterPro" id="IPR012337">
    <property type="entry name" value="RNaseH-like_sf"/>
</dbReference>
<dbReference type="SUPFAM" id="SSF53098">
    <property type="entry name" value="Ribonuclease H-like"/>
    <property type="match status" value="1"/>
</dbReference>
<accession>A0AAV1LAJ9</accession>
<dbReference type="FunFam" id="3.30.420.10:FF:000063">
    <property type="entry name" value="Retrovirus-related Pol polyprotein from transposon 297-like Protein"/>
    <property type="match status" value="1"/>
</dbReference>
<dbReference type="GO" id="GO:0015074">
    <property type="term" value="P:DNA integration"/>
    <property type="evidence" value="ECO:0007669"/>
    <property type="project" value="InterPro"/>
</dbReference>
<dbReference type="InterPro" id="IPR050951">
    <property type="entry name" value="Retrovirus_Pol_polyprotein"/>
</dbReference>
<dbReference type="Pfam" id="PF00665">
    <property type="entry name" value="rve"/>
    <property type="match status" value="1"/>
</dbReference>
<comment type="caution">
    <text evidence="3">The sequence shown here is derived from an EMBL/GenBank/DDBJ whole genome shotgun (WGS) entry which is preliminary data.</text>
</comment>
<dbReference type="Proteomes" id="UP001314205">
    <property type="component" value="Unassembled WGS sequence"/>
</dbReference>
<dbReference type="GO" id="GO:0003676">
    <property type="term" value="F:nucleic acid binding"/>
    <property type="evidence" value="ECO:0007669"/>
    <property type="project" value="InterPro"/>
</dbReference>
<gene>
    <name evidence="3" type="ORF">PARMNEM_LOCUS11615</name>
</gene>
<dbReference type="AlphaFoldDB" id="A0AAV1LAJ9"/>
<feature type="domain" description="Integrase catalytic" evidence="2">
    <location>
        <begin position="42"/>
        <end position="197"/>
    </location>
</feature>
<organism evidence="3 4">
    <name type="scientific">Parnassius mnemosyne</name>
    <name type="common">clouded apollo</name>
    <dbReference type="NCBI Taxonomy" id="213953"/>
    <lineage>
        <taxon>Eukaryota</taxon>
        <taxon>Metazoa</taxon>
        <taxon>Ecdysozoa</taxon>
        <taxon>Arthropoda</taxon>
        <taxon>Hexapoda</taxon>
        <taxon>Insecta</taxon>
        <taxon>Pterygota</taxon>
        <taxon>Neoptera</taxon>
        <taxon>Endopterygota</taxon>
        <taxon>Lepidoptera</taxon>
        <taxon>Glossata</taxon>
        <taxon>Ditrysia</taxon>
        <taxon>Papilionoidea</taxon>
        <taxon>Papilionidae</taxon>
        <taxon>Parnassiinae</taxon>
        <taxon>Parnassini</taxon>
        <taxon>Parnassius</taxon>
        <taxon>Driopa</taxon>
    </lineage>
</organism>
<dbReference type="EMBL" id="CAVLGL010000086">
    <property type="protein sequence ID" value="CAK1591364.1"/>
    <property type="molecule type" value="Genomic_DNA"/>
</dbReference>
<proteinExistence type="predicted"/>
<dbReference type="Pfam" id="PF17921">
    <property type="entry name" value="Integrase_H2C2"/>
    <property type="match status" value="1"/>
</dbReference>
<name>A0AAV1LAJ9_9NEOP</name>
<dbReference type="Gene3D" id="3.30.420.10">
    <property type="entry name" value="Ribonuclease H-like superfamily/Ribonuclease H"/>
    <property type="match status" value="1"/>
</dbReference>
<protein>
    <recommendedName>
        <fullName evidence="1">RNA-directed DNA polymerase</fullName>
        <ecNumber evidence="1">2.7.7.49</ecNumber>
    </recommendedName>
</protein>